<accession>Q0B011</accession>
<name>Q0B011_SYNWW</name>
<organism evidence="2 3">
    <name type="scientific">Syntrophomonas wolfei subsp. wolfei (strain DSM 2245B / Goettingen)</name>
    <dbReference type="NCBI Taxonomy" id="335541"/>
    <lineage>
        <taxon>Bacteria</taxon>
        <taxon>Bacillati</taxon>
        <taxon>Bacillota</taxon>
        <taxon>Clostridia</taxon>
        <taxon>Eubacteriales</taxon>
        <taxon>Syntrophomonadaceae</taxon>
        <taxon>Syntrophomonas</taxon>
    </lineage>
</organism>
<dbReference type="PANTHER" id="PTHR31970:SF9">
    <property type="entry name" value="MOLYBDATE TRANSPORTER 2"/>
    <property type="match status" value="1"/>
</dbReference>
<dbReference type="InterPro" id="IPR031563">
    <property type="entry name" value="MOT1/MOT2"/>
</dbReference>
<feature type="transmembrane region" description="Helical" evidence="1">
    <location>
        <begin position="336"/>
        <end position="365"/>
    </location>
</feature>
<feature type="transmembrane region" description="Helical" evidence="1">
    <location>
        <begin position="306"/>
        <end position="324"/>
    </location>
</feature>
<dbReference type="STRING" id="335541.Swol_0352"/>
<keyword evidence="3" id="KW-1185">Reference proteome</keyword>
<dbReference type="KEGG" id="swo:Swol_0352"/>
<dbReference type="Pfam" id="PF16983">
    <property type="entry name" value="MFS_MOT1"/>
    <property type="match status" value="2"/>
</dbReference>
<dbReference type="GO" id="GO:0015098">
    <property type="term" value="F:molybdate ion transmembrane transporter activity"/>
    <property type="evidence" value="ECO:0007669"/>
    <property type="project" value="InterPro"/>
</dbReference>
<dbReference type="EMBL" id="CP000448">
    <property type="protein sequence ID" value="ABI67693.1"/>
    <property type="molecule type" value="Genomic_DNA"/>
</dbReference>
<feature type="transmembrane region" description="Helical" evidence="1">
    <location>
        <begin position="280"/>
        <end position="300"/>
    </location>
</feature>
<evidence type="ECO:0000313" key="2">
    <source>
        <dbReference type="EMBL" id="ABI67693.1"/>
    </source>
</evidence>
<feature type="transmembrane region" description="Helical" evidence="1">
    <location>
        <begin position="68"/>
        <end position="101"/>
    </location>
</feature>
<evidence type="ECO:0000256" key="1">
    <source>
        <dbReference type="SAM" id="Phobius"/>
    </source>
</evidence>
<reference evidence="3" key="1">
    <citation type="journal article" date="2010" name="Environ. Microbiol.">
        <title>The genome of Syntrophomonas wolfei: new insights into syntrophic metabolism and biohydrogen production.</title>
        <authorList>
            <person name="Sieber J.R."/>
            <person name="Sims D.R."/>
            <person name="Han C."/>
            <person name="Kim E."/>
            <person name="Lykidis A."/>
            <person name="Lapidus A.L."/>
            <person name="McDonnald E."/>
            <person name="Rohlin L."/>
            <person name="Culley D.E."/>
            <person name="Gunsalus R."/>
            <person name="McInerney M.J."/>
        </authorList>
    </citation>
    <scope>NUCLEOTIDE SEQUENCE [LARGE SCALE GENOMIC DNA]</scope>
    <source>
        <strain evidence="3">DSM 2245B / Goettingen</strain>
    </source>
</reference>
<protein>
    <submittedName>
        <fullName evidence="2">Sulfate permease (SulP)</fullName>
    </submittedName>
</protein>
<dbReference type="PANTHER" id="PTHR31970">
    <property type="match status" value="1"/>
</dbReference>
<dbReference type="HOGENOM" id="CLU_032158_1_0_9"/>
<feature type="transmembrane region" description="Helical" evidence="1">
    <location>
        <begin position="156"/>
        <end position="174"/>
    </location>
</feature>
<keyword evidence="1" id="KW-0472">Membrane</keyword>
<proteinExistence type="predicted"/>
<keyword evidence="1" id="KW-0812">Transmembrane</keyword>
<dbReference type="AlphaFoldDB" id="Q0B011"/>
<dbReference type="Proteomes" id="UP000001968">
    <property type="component" value="Chromosome"/>
</dbReference>
<gene>
    <name evidence="2" type="ordered locus">Swol_0352</name>
</gene>
<evidence type="ECO:0000313" key="3">
    <source>
        <dbReference type="Proteomes" id="UP000001968"/>
    </source>
</evidence>
<keyword evidence="1" id="KW-1133">Transmembrane helix</keyword>
<sequence length="372" mass="39697">MKIGDFSEIHGEISGAIADLGTFLPYVLGAIIIGGLDASSIFITFGLMYIFTGYFYRIPIPVQPMKIIGAAILVHHLTAGEVAAAGIMMGLTLFILSITGLASRLAGLTPDSVTLGIQAGLGVSLAMLGINYIKTDLLLGLIIMLFMLFLFQNRRFPASIAGVVGGTLLAFVLHPELHWPGLQLGFYWPHLILPAWTDFARGFTLAYLPQLPLTLTNSVLVTAILAHELFPEQSEKVNERNLCLTLGIGNLLAAPLGGFAMCHGSGGLAAHYRFGGRTGFTPALMGIILLFTGIFLGPAGVDLLQVIPQAVLGGLLFFSGVDLVRGVQDFGDKKTLFCFAVVLIISIAVNPAIAFMVGLILHFLFNKGWVNI</sequence>
<dbReference type="RefSeq" id="WP_011639801.1">
    <property type="nucleotide sequence ID" value="NC_008346.1"/>
</dbReference>
<dbReference type="OrthoDB" id="7361398at2"/>
<dbReference type="eggNOG" id="COG0659">
    <property type="taxonomic scope" value="Bacteria"/>
</dbReference>
<feature type="transmembrane region" description="Helical" evidence="1">
    <location>
        <begin position="121"/>
        <end position="149"/>
    </location>
</feature>
<feature type="transmembrane region" description="Helical" evidence="1">
    <location>
        <begin position="23"/>
        <end position="56"/>
    </location>
</feature>